<name>A0A0G4M776_VERLO</name>
<dbReference type="GO" id="GO:0008270">
    <property type="term" value="F:zinc ion binding"/>
    <property type="evidence" value="ECO:0007669"/>
    <property type="project" value="UniProtKB-UniRule"/>
</dbReference>
<keyword evidence="1" id="KW-0833">Ubl conjugation pathway</keyword>
<dbReference type="GO" id="GO:0016567">
    <property type="term" value="P:protein ubiquitination"/>
    <property type="evidence" value="ECO:0007669"/>
    <property type="project" value="UniProtKB-UniRule"/>
</dbReference>
<evidence type="ECO:0000259" key="2">
    <source>
        <dbReference type="Pfam" id="PF18995"/>
    </source>
</evidence>
<feature type="non-terminal residue" evidence="3">
    <location>
        <position position="1"/>
    </location>
</feature>
<evidence type="ECO:0000256" key="1">
    <source>
        <dbReference type="RuleBase" id="RU366018"/>
    </source>
</evidence>
<dbReference type="GO" id="GO:0061630">
    <property type="term" value="F:ubiquitin protein ligase activity"/>
    <property type="evidence" value="ECO:0007669"/>
    <property type="project" value="UniProtKB-UniRule"/>
</dbReference>
<comment type="pathway">
    <text evidence="1">Protein modification; protein ubiquitination.</text>
</comment>
<dbReference type="Proteomes" id="UP000044602">
    <property type="component" value="Unassembled WGS sequence"/>
</dbReference>
<dbReference type="GO" id="GO:0000151">
    <property type="term" value="C:ubiquitin ligase complex"/>
    <property type="evidence" value="ECO:0007669"/>
    <property type="project" value="TreeGrafter"/>
</dbReference>
<dbReference type="PANTHER" id="PTHR21497:SF24">
    <property type="entry name" value="E3 UBIQUITIN-PROTEIN LIGASE UBR1"/>
    <property type="match status" value="1"/>
</dbReference>
<dbReference type="GO" id="GO:0071596">
    <property type="term" value="P:ubiquitin-dependent protein catabolic process via the N-end rule pathway"/>
    <property type="evidence" value="ECO:0007669"/>
    <property type="project" value="UniProtKB-UniRule"/>
</dbReference>
<accession>A0A0G4M776</accession>
<feature type="domain" description="E3 ubiquitin-protein ligase UBR-like C-terminal" evidence="2">
    <location>
        <begin position="11"/>
        <end position="184"/>
    </location>
</feature>
<dbReference type="UniPathway" id="UPA00143"/>
<comment type="function">
    <text evidence="1">Ubiquitin ligase protein which is a component of the N-end rule pathway. Recognizes and binds to proteins bearing specific N-terminal residues that are destabilizing according to the N-end rule, leading to their ubiquitination and subsequent degradation.</text>
</comment>
<reference evidence="3 4" key="1">
    <citation type="submission" date="2015-05" db="EMBL/GenBank/DDBJ databases">
        <authorList>
            <person name="Wang D.B."/>
            <person name="Wang M."/>
        </authorList>
    </citation>
    <scope>NUCLEOTIDE SEQUENCE [LARGE SCALE GENOMIC DNA]</scope>
    <source>
        <strain evidence="3">VL1</strain>
    </source>
</reference>
<dbReference type="Pfam" id="PF18995">
    <property type="entry name" value="PRT6_C"/>
    <property type="match status" value="1"/>
</dbReference>
<gene>
    <name evidence="3" type="ORF">BN1708_018431</name>
</gene>
<keyword evidence="1" id="KW-0863">Zinc-finger</keyword>
<evidence type="ECO:0000313" key="4">
    <source>
        <dbReference type="Proteomes" id="UP000044602"/>
    </source>
</evidence>
<keyword evidence="1" id="KW-0808">Transferase</keyword>
<comment type="catalytic activity">
    <reaction evidence="1">
        <text>S-ubiquitinyl-[E2 ubiquitin-conjugating enzyme]-L-cysteine + [acceptor protein]-L-lysine = [E2 ubiquitin-conjugating enzyme]-L-cysteine + N(6)-ubiquitinyl-[acceptor protein]-L-lysine.</text>
        <dbReference type="EC" id="2.3.2.27"/>
    </reaction>
</comment>
<keyword evidence="4" id="KW-1185">Reference proteome</keyword>
<dbReference type="InterPro" id="IPR044046">
    <property type="entry name" value="E3_ligase_UBR-like_C"/>
</dbReference>
<keyword evidence="1" id="KW-0862">Zinc</keyword>
<dbReference type="AlphaFoldDB" id="A0A0G4M776"/>
<dbReference type="EMBL" id="CVQH01021341">
    <property type="protein sequence ID" value="CRK30117.1"/>
    <property type="molecule type" value="Genomic_DNA"/>
</dbReference>
<organism evidence="3 4">
    <name type="scientific">Verticillium longisporum</name>
    <name type="common">Verticillium dahliae var. longisporum</name>
    <dbReference type="NCBI Taxonomy" id="100787"/>
    <lineage>
        <taxon>Eukaryota</taxon>
        <taxon>Fungi</taxon>
        <taxon>Dikarya</taxon>
        <taxon>Ascomycota</taxon>
        <taxon>Pezizomycotina</taxon>
        <taxon>Sordariomycetes</taxon>
        <taxon>Hypocreomycetidae</taxon>
        <taxon>Glomerellales</taxon>
        <taxon>Plectosphaerellaceae</taxon>
        <taxon>Verticillium</taxon>
    </lineage>
</organism>
<sequence>EHGPHAGWSPSTSALVSGWVRHQILWPGSVEEKELPASAQLSHPAIFELVGLPKTFDTLIEEATKRKCPSTGMDVSDPMICLLCGDVFCGQAVCCLKEEAVPGDREPQRIGGSQQHMRKCQKNIGLFLNIRKCCIFYLFRMSGSYSSAPYIDKYGETDLGLRHGRQLFLSQRRYDSMLRNTFLSHGVPSFISRKLEAEINNGGWETI</sequence>
<dbReference type="EC" id="2.3.2.27" evidence="1"/>
<dbReference type="PANTHER" id="PTHR21497">
    <property type="entry name" value="UBIQUITIN LIGASE E3 ALPHA-RELATED"/>
    <property type="match status" value="1"/>
</dbReference>
<protein>
    <recommendedName>
        <fullName evidence="1">E3 ubiquitin-protein ligase</fullName>
        <ecNumber evidence="1">2.3.2.27</ecNumber>
    </recommendedName>
</protein>
<dbReference type="STRING" id="100787.A0A0G4M776"/>
<evidence type="ECO:0000313" key="3">
    <source>
        <dbReference type="EMBL" id="CRK30117.1"/>
    </source>
</evidence>
<proteinExistence type="inferred from homology"/>
<dbReference type="InterPro" id="IPR039164">
    <property type="entry name" value="UBR1-like"/>
</dbReference>
<comment type="similarity">
    <text evidence="1">Belongs to the E3 ubiquitin-protein ligase UBR1-like family.</text>
</comment>
<dbReference type="GO" id="GO:0005737">
    <property type="term" value="C:cytoplasm"/>
    <property type="evidence" value="ECO:0007669"/>
    <property type="project" value="TreeGrafter"/>
</dbReference>
<keyword evidence="1" id="KW-0479">Metal-binding</keyword>